<comment type="caution">
    <text evidence="4">The sequence shown here is derived from an EMBL/GenBank/DDBJ whole genome shotgun (WGS) entry which is preliminary data.</text>
</comment>
<dbReference type="OrthoDB" id="8634103at2"/>
<dbReference type="GeneID" id="67474585"/>
<evidence type="ECO:0000313" key="4">
    <source>
        <dbReference type="EMBL" id="TKJ92532.1"/>
    </source>
</evidence>
<dbReference type="AlphaFoldDB" id="A0A3Q8H940"/>
<proteinExistence type="predicted"/>
<dbReference type="GO" id="GO:0004364">
    <property type="term" value="F:glutathione transferase activity"/>
    <property type="evidence" value="ECO:0007669"/>
    <property type="project" value="TreeGrafter"/>
</dbReference>
<evidence type="ECO:0000259" key="1">
    <source>
        <dbReference type="PROSITE" id="PS50404"/>
    </source>
</evidence>
<name>A0A3Q8H940_9GAMM</name>
<dbReference type="Proteomes" id="UP000306393">
    <property type="component" value="Unassembled WGS sequence"/>
</dbReference>
<dbReference type="InterPro" id="IPR004045">
    <property type="entry name" value="Glutathione_S-Trfase_N"/>
</dbReference>
<reference evidence="3 6" key="2">
    <citation type="journal article" date="2020" name="FEMS Microbiol. Ecol.">
        <title>Temporal dynamics of bacterial communities during seed development and maturation.</title>
        <authorList>
            <person name="Chesneau G."/>
            <person name="Torres-Cortes G."/>
            <person name="Briand M."/>
            <person name="Darrasse A."/>
            <person name="Preveaux A."/>
            <person name="Marais C."/>
            <person name="Jacques M.A."/>
            <person name="Shade A."/>
            <person name="Barret M."/>
        </authorList>
    </citation>
    <scope>NUCLEOTIDE SEQUENCE [LARGE SCALE GENOMIC DNA]</scope>
    <source>
        <strain evidence="3 6">CFBP13732</strain>
    </source>
</reference>
<evidence type="ECO:0000313" key="5">
    <source>
        <dbReference type="Proteomes" id="UP000306393"/>
    </source>
</evidence>
<dbReference type="Proteomes" id="UP000661012">
    <property type="component" value="Unassembled WGS sequence"/>
</dbReference>
<keyword evidence="6" id="KW-1185">Reference proteome</keyword>
<dbReference type="NCBIfam" id="NF007682">
    <property type="entry name" value="PRK10357.1"/>
    <property type="match status" value="1"/>
</dbReference>
<dbReference type="CDD" id="cd03205">
    <property type="entry name" value="GST_C_6"/>
    <property type="match status" value="1"/>
</dbReference>
<evidence type="ECO:0000259" key="2">
    <source>
        <dbReference type="PROSITE" id="PS50405"/>
    </source>
</evidence>
<evidence type="ECO:0000313" key="6">
    <source>
        <dbReference type="Proteomes" id="UP000661012"/>
    </source>
</evidence>
<dbReference type="SUPFAM" id="SSF47616">
    <property type="entry name" value="GST C-terminal domain-like"/>
    <property type="match status" value="1"/>
</dbReference>
<dbReference type="STRING" id="1219360.GCA_001571305_01579"/>
<accession>A0A3Q8H940</accession>
<dbReference type="InterPro" id="IPR036249">
    <property type="entry name" value="Thioredoxin-like_sf"/>
</dbReference>
<dbReference type="Pfam" id="PF00043">
    <property type="entry name" value="GST_C"/>
    <property type="match status" value="1"/>
</dbReference>
<keyword evidence="4" id="KW-0808">Transferase</keyword>
<dbReference type="InterPro" id="IPR004046">
    <property type="entry name" value="GST_C"/>
</dbReference>
<organism evidence="4 5">
    <name type="scientific">Erwinia persicina</name>
    <dbReference type="NCBI Taxonomy" id="55211"/>
    <lineage>
        <taxon>Bacteria</taxon>
        <taxon>Pseudomonadati</taxon>
        <taxon>Pseudomonadota</taxon>
        <taxon>Gammaproteobacteria</taxon>
        <taxon>Enterobacterales</taxon>
        <taxon>Erwiniaceae</taxon>
        <taxon>Erwinia</taxon>
    </lineage>
</organism>
<dbReference type="InterPro" id="IPR010987">
    <property type="entry name" value="Glutathione-S-Trfase_C-like"/>
</dbReference>
<dbReference type="PANTHER" id="PTHR42673:SF4">
    <property type="entry name" value="MALEYLACETOACETATE ISOMERASE"/>
    <property type="match status" value="1"/>
</dbReference>
<sequence length="203" mass="22632">MKLIGNYTSPYVRKISVMLLEKGMTFEFINESPWHEGSHVKDYTPLGKVPALVSDDGEVWYNSSIIAAWLELQHIDPAFLPVDPRAQLEVRQLEALADGVCDAALLIVREQQKAPDQQSASEMLRQRDKIQRGLDALEAAAAQGKWLNSPQITLADIATACTLGYLNYRRVAPAWNVNRPTLVALATTLFQRDSFARTEPPAN</sequence>
<dbReference type="EMBL" id="QGAC01000005">
    <property type="protein sequence ID" value="TKJ92532.1"/>
    <property type="molecule type" value="Genomic_DNA"/>
</dbReference>
<dbReference type="GO" id="GO:0016034">
    <property type="term" value="F:maleylacetoacetate isomerase activity"/>
    <property type="evidence" value="ECO:0007669"/>
    <property type="project" value="TreeGrafter"/>
</dbReference>
<dbReference type="Gene3D" id="1.20.1050.10">
    <property type="match status" value="1"/>
</dbReference>
<dbReference type="PROSITE" id="PS50404">
    <property type="entry name" value="GST_NTER"/>
    <property type="match status" value="1"/>
</dbReference>
<feature type="domain" description="GST C-terminal" evidence="2">
    <location>
        <begin position="83"/>
        <end position="203"/>
    </location>
</feature>
<feature type="domain" description="GST N-terminal" evidence="1">
    <location>
        <begin position="1"/>
        <end position="78"/>
    </location>
</feature>
<reference evidence="4 5" key="1">
    <citation type="journal article" date="2019" name="Sci. Rep.">
        <title>Differences in resource use lead to coexistence of seed-transmitted microbial populations.</title>
        <authorList>
            <person name="Torres-Cortes G."/>
            <person name="Garcia B.J."/>
            <person name="Compant S."/>
            <person name="Rezki S."/>
            <person name="Jones P."/>
            <person name="Preveaux A."/>
            <person name="Briand M."/>
            <person name="Roulet A."/>
            <person name="Bouchez O."/>
            <person name="Jacobson D."/>
            <person name="Barret M."/>
        </authorList>
    </citation>
    <scope>NUCLEOTIDE SEQUENCE [LARGE SCALE GENOMIC DNA]</scope>
    <source>
        <strain evidence="4 5">CFBP13511</strain>
    </source>
</reference>
<dbReference type="KEGG" id="epe:CI789_18950"/>
<dbReference type="Pfam" id="PF13409">
    <property type="entry name" value="GST_N_2"/>
    <property type="match status" value="1"/>
</dbReference>
<dbReference type="InterPro" id="IPR036282">
    <property type="entry name" value="Glutathione-S-Trfase_C_sf"/>
</dbReference>
<dbReference type="GO" id="GO:0006749">
    <property type="term" value="P:glutathione metabolic process"/>
    <property type="evidence" value="ECO:0007669"/>
    <property type="project" value="TreeGrafter"/>
</dbReference>
<evidence type="ECO:0000313" key="3">
    <source>
        <dbReference type="EMBL" id="MBD8107877.1"/>
    </source>
</evidence>
<protein>
    <submittedName>
        <fullName evidence="4">Glutathione S-transferase</fullName>
    </submittedName>
</protein>
<dbReference type="EMBL" id="JACYNN010000012">
    <property type="protein sequence ID" value="MBD8107877.1"/>
    <property type="molecule type" value="Genomic_DNA"/>
</dbReference>
<dbReference type="PROSITE" id="PS50405">
    <property type="entry name" value="GST_CTER"/>
    <property type="match status" value="1"/>
</dbReference>
<dbReference type="RefSeq" id="WP_062744060.1">
    <property type="nucleotide sequence ID" value="NZ_CP022725.1"/>
</dbReference>
<dbReference type="PANTHER" id="PTHR42673">
    <property type="entry name" value="MALEYLACETOACETATE ISOMERASE"/>
    <property type="match status" value="1"/>
</dbReference>
<dbReference type="Gene3D" id="3.40.30.10">
    <property type="entry name" value="Glutaredoxin"/>
    <property type="match status" value="1"/>
</dbReference>
<gene>
    <name evidence="4" type="ORF">EpCFBP13511_06945</name>
    <name evidence="3" type="ORF">IFT93_15860</name>
</gene>
<dbReference type="SUPFAM" id="SSF52833">
    <property type="entry name" value="Thioredoxin-like"/>
    <property type="match status" value="1"/>
</dbReference>
<dbReference type="GO" id="GO:0006559">
    <property type="term" value="P:L-phenylalanine catabolic process"/>
    <property type="evidence" value="ECO:0007669"/>
    <property type="project" value="TreeGrafter"/>
</dbReference>